<name>A0AAD8BZ06_BIOPF</name>
<evidence type="ECO:0000313" key="2">
    <source>
        <dbReference type="Proteomes" id="UP001233172"/>
    </source>
</evidence>
<gene>
    <name evidence="1" type="ORF">Bpfe_007072</name>
</gene>
<reference evidence="1" key="1">
    <citation type="journal article" date="2023" name="PLoS Negl. Trop. Dis.">
        <title>A genome sequence for Biomphalaria pfeifferi, the major vector snail for the human-infecting parasite Schistosoma mansoni.</title>
        <authorList>
            <person name="Bu L."/>
            <person name="Lu L."/>
            <person name="Laidemitt M.R."/>
            <person name="Zhang S.M."/>
            <person name="Mutuku M."/>
            <person name="Mkoji G."/>
            <person name="Steinauer M."/>
            <person name="Loker E.S."/>
        </authorList>
    </citation>
    <scope>NUCLEOTIDE SEQUENCE</scope>
    <source>
        <strain evidence="1">KasaAsao</strain>
    </source>
</reference>
<evidence type="ECO:0000313" key="1">
    <source>
        <dbReference type="EMBL" id="KAK0063431.1"/>
    </source>
</evidence>
<dbReference type="Proteomes" id="UP001233172">
    <property type="component" value="Unassembled WGS sequence"/>
</dbReference>
<accession>A0AAD8BZ06</accession>
<reference evidence="1" key="2">
    <citation type="submission" date="2023-04" db="EMBL/GenBank/DDBJ databases">
        <authorList>
            <person name="Bu L."/>
            <person name="Lu L."/>
            <person name="Laidemitt M.R."/>
            <person name="Zhang S.M."/>
            <person name="Mutuku M."/>
            <person name="Mkoji G."/>
            <person name="Steinauer M."/>
            <person name="Loker E.S."/>
        </authorList>
    </citation>
    <scope>NUCLEOTIDE SEQUENCE</scope>
    <source>
        <strain evidence="1">KasaAsao</strain>
        <tissue evidence="1">Whole Snail</tissue>
    </source>
</reference>
<proteinExistence type="predicted"/>
<organism evidence="1 2">
    <name type="scientific">Biomphalaria pfeifferi</name>
    <name type="common">Bloodfluke planorb</name>
    <name type="synonym">Freshwater snail</name>
    <dbReference type="NCBI Taxonomy" id="112525"/>
    <lineage>
        <taxon>Eukaryota</taxon>
        <taxon>Metazoa</taxon>
        <taxon>Spiralia</taxon>
        <taxon>Lophotrochozoa</taxon>
        <taxon>Mollusca</taxon>
        <taxon>Gastropoda</taxon>
        <taxon>Heterobranchia</taxon>
        <taxon>Euthyneura</taxon>
        <taxon>Panpulmonata</taxon>
        <taxon>Hygrophila</taxon>
        <taxon>Lymnaeoidea</taxon>
        <taxon>Planorbidae</taxon>
        <taxon>Biomphalaria</taxon>
    </lineage>
</organism>
<comment type="caution">
    <text evidence="1">The sequence shown here is derived from an EMBL/GenBank/DDBJ whole genome shotgun (WGS) entry which is preliminary data.</text>
</comment>
<dbReference type="EMBL" id="JASAOG010000021">
    <property type="protein sequence ID" value="KAK0063431.1"/>
    <property type="molecule type" value="Genomic_DNA"/>
</dbReference>
<protein>
    <submittedName>
        <fullName evidence="1">Uncharacterized protein</fullName>
    </submittedName>
</protein>
<sequence length="82" mass="9533">MSSKPHLEGFEFKAPLQREEIPANCVAIFKWDYNFFSRSPSKRFSDSSSWNNGPENYNSDRHDLCVRWLASATIVMKSQDKT</sequence>
<dbReference type="AlphaFoldDB" id="A0AAD8BZ06"/>
<keyword evidence="2" id="KW-1185">Reference proteome</keyword>